<evidence type="ECO:0000313" key="7">
    <source>
        <dbReference type="EMBL" id="MPR26191.1"/>
    </source>
</evidence>
<dbReference type="EMBL" id="VOSK01000042">
    <property type="protein sequence ID" value="MPR26191.1"/>
    <property type="molecule type" value="Genomic_DNA"/>
</dbReference>
<name>A0A5N7MGJ0_9HYPH</name>
<dbReference type="AlphaFoldDB" id="A0A5N7MGJ0"/>
<dbReference type="InterPro" id="IPR029063">
    <property type="entry name" value="SAM-dependent_MTases_sf"/>
</dbReference>
<proteinExistence type="inferred from homology"/>
<dbReference type="EC" id="2.1.1.72" evidence="2"/>
<dbReference type="PANTHER" id="PTHR33841:SF1">
    <property type="entry name" value="DNA METHYLTRANSFERASE A"/>
    <property type="match status" value="1"/>
</dbReference>
<dbReference type="OrthoDB" id="9806213at2"/>
<sequence>MPTLANNVIVNSVPALDITYAHLHGFSAGYPASDLNFDFKRLRLTTGEATVEAARAVARAAAAGWWNALLLKHSSPSGAIRPAEAPVESVINADVHEKACAFGAELAKLRLEDSVARLGQLYTRLLPKQHRSSNGIFYTPVPLVQHLANRASAAGMDWLRGKVISPACGGGQFLVEDAQRMITAMGDADPAIVIASVGARLRGWDSDPFACWLSQLAVEACLLPQVIASGKRLACITECRNSLLDDWSDHEGTYDLVNENPAFGKVKDSPEFRRLFGRSLHGHPNVYGMFMDLGAHLAKPNGGIIAVVTPTSYLGGQYFKALRGTLAAVAPPVTIDLVESRRDVFPDVLQEVALSIFVRGAPRRATACSVVQVMPDGIQISDTGTIQLPTSPTAPWLIARSPKNVRLVSSMRAMPTRLADWGYSVSTGPLVWDRAEKAGRLHGNAGAGRVPVVWAEAVRRAGRFSPSYEQRADKAFYEPEPGKTANLVSEPCLLLKRTTAKEEDRRLVGAVLPEDFLRAHGAVAVENHLNMVRSKTQPPKVPLQTLAAFFASDMADRIMRCISGSVAISATEIEAMPLPSADDLYTAMASQDPEAALRDLYGSEDVAAALAAARYGRSSFRSIAPGGIDPGSTP</sequence>
<evidence type="ECO:0000256" key="5">
    <source>
        <dbReference type="ARBA" id="ARBA00047942"/>
    </source>
</evidence>
<keyword evidence="8" id="KW-1185">Reference proteome</keyword>
<protein>
    <recommendedName>
        <fullName evidence="2">site-specific DNA-methyltransferase (adenine-specific)</fullName>
        <ecNumber evidence="2">2.1.1.72</ecNumber>
    </recommendedName>
</protein>
<keyword evidence="4" id="KW-0808">Transferase</keyword>
<dbReference type="RefSeq" id="WP_152712271.1">
    <property type="nucleotide sequence ID" value="NZ_VOSJ01000037.1"/>
</dbReference>
<dbReference type="GO" id="GO:0008170">
    <property type="term" value="F:N-methyltransferase activity"/>
    <property type="evidence" value="ECO:0007669"/>
    <property type="project" value="InterPro"/>
</dbReference>
<feature type="domain" description="DNA methylase adenine-specific" evidence="6">
    <location>
        <begin position="118"/>
        <end position="311"/>
    </location>
</feature>
<evidence type="ECO:0000256" key="2">
    <source>
        <dbReference type="ARBA" id="ARBA00011900"/>
    </source>
</evidence>
<dbReference type="InterPro" id="IPR003356">
    <property type="entry name" value="DNA_methylase_A-5"/>
</dbReference>
<dbReference type="Proteomes" id="UP000403266">
    <property type="component" value="Unassembled WGS sequence"/>
</dbReference>
<comment type="similarity">
    <text evidence="1">Belongs to the N(4)/N(6)-methyltransferase family.</text>
</comment>
<organism evidence="7 8">
    <name type="scientific">Microvirga tunisiensis</name>
    <dbReference type="NCBI Taxonomy" id="2108360"/>
    <lineage>
        <taxon>Bacteria</taxon>
        <taxon>Pseudomonadati</taxon>
        <taxon>Pseudomonadota</taxon>
        <taxon>Alphaproteobacteria</taxon>
        <taxon>Hyphomicrobiales</taxon>
        <taxon>Methylobacteriaceae</taxon>
        <taxon>Microvirga</taxon>
    </lineage>
</organism>
<evidence type="ECO:0000313" key="8">
    <source>
        <dbReference type="Proteomes" id="UP000403266"/>
    </source>
</evidence>
<dbReference type="SUPFAM" id="SSF53335">
    <property type="entry name" value="S-adenosyl-L-methionine-dependent methyltransferases"/>
    <property type="match status" value="1"/>
</dbReference>
<dbReference type="Pfam" id="PF02384">
    <property type="entry name" value="N6_Mtase"/>
    <property type="match status" value="1"/>
</dbReference>
<reference evidence="7 8" key="1">
    <citation type="journal article" date="2019" name="Syst. Appl. Microbiol.">
        <title>Microvirga tunisiensis sp. nov., a root nodule symbiotic bacterium isolated from Lupinus micranthus and L. luteus grown in Northern Tunisia.</title>
        <authorList>
            <person name="Msaddak A."/>
            <person name="Rejili M."/>
            <person name="Duran D."/>
            <person name="Mars M."/>
            <person name="Palacios J.M."/>
            <person name="Ruiz-Argueso T."/>
            <person name="Rey L."/>
            <person name="Imperial J."/>
        </authorList>
    </citation>
    <scope>NUCLEOTIDE SEQUENCE [LARGE SCALE GENOMIC DNA]</scope>
    <source>
        <strain evidence="7 8">Lmie10</strain>
    </source>
</reference>
<comment type="catalytic activity">
    <reaction evidence="5">
        <text>a 2'-deoxyadenosine in DNA + S-adenosyl-L-methionine = an N(6)-methyl-2'-deoxyadenosine in DNA + S-adenosyl-L-homocysteine + H(+)</text>
        <dbReference type="Rhea" id="RHEA:15197"/>
        <dbReference type="Rhea" id="RHEA-COMP:12418"/>
        <dbReference type="Rhea" id="RHEA-COMP:12419"/>
        <dbReference type="ChEBI" id="CHEBI:15378"/>
        <dbReference type="ChEBI" id="CHEBI:57856"/>
        <dbReference type="ChEBI" id="CHEBI:59789"/>
        <dbReference type="ChEBI" id="CHEBI:90615"/>
        <dbReference type="ChEBI" id="CHEBI:90616"/>
        <dbReference type="EC" id="2.1.1.72"/>
    </reaction>
</comment>
<evidence type="ECO:0000256" key="1">
    <source>
        <dbReference type="ARBA" id="ARBA00006594"/>
    </source>
</evidence>
<comment type="caution">
    <text evidence="7">The sequence shown here is derived from an EMBL/GenBank/DDBJ whole genome shotgun (WGS) entry which is preliminary data.</text>
</comment>
<evidence type="ECO:0000256" key="3">
    <source>
        <dbReference type="ARBA" id="ARBA00022603"/>
    </source>
</evidence>
<dbReference type="PANTHER" id="PTHR33841">
    <property type="entry name" value="DNA METHYLTRANSFERASE YEEA-RELATED"/>
    <property type="match status" value="1"/>
</dbReference>
<evidence type="ECO:0000259" key="6">
    <source>
        <dbReference type="Pfam" id="PF02384"/>
    </source>
</evidence>
<evidence type="ECO:0000256" key="4">
    <source>
        <dbReference type="ARBA" id="ARBA00022679"/>
    </source>
</evidence>
<dbReference type="GO" id="GO:0032259">
    <property type="term" value="P:methylation"/>
    <property type="evidence" value="ECO:0007669"/>
    <property type="project" value="UniProtKB-KW"/>
</dbReference>
<dbReference type="GO" id="GO:0009007">
    <property type="term" value="F:site-specific DNA-methyltransferase (adenine-specific) activity"/>
    <property type="evidence" value="ECO:0007669"/>
    <property type="project" value="UniProtKB-EC"/>
</dbReference>
<dbReference type="PRINTS" id="PR00507">
    <property type="entry name" value="N12N6MTFRASE"/>
</dbReference>
<dbReference type="InterPro" id="IPR050953">
    <property type="entry name" value="N4_N6_ade-DNA_methylase"/>
</dbReference>
<dbReference type="GO" id="GO:0003677">
    <property type="term" value="F:DNA binding"/>
    <property type="evidence" value="ECO:0007669"/>
    <property type="project" value="InterPro"/>
</dbReference>
<gene>
    <name evidence="7" type="ORF">FS320_13370</name>
</gene>
<dbReference type="Gene3D" id="3.40.50.150">
    <property type="entry name" value="Vaccinia Virus protein VP39"/>
    <property type="match status" value="1"/>
</dbReference>
<keyword evidence="3 7" id="KW-0489">Methyltransferase</keyword>
<accession>A0A5N7MGJ0</accession>